<feature type="transmembrane region" description="Helical" evidence="7">
    <location>
        <begin position="196"/>
        <end position="214"/>
    </location>
</feature>
<evidence type="ECO:0000256" key="1">
    <source>
        <dbReference type="ARBA" id="ARBA00004651"/>
    </source>
</evidence>
<evidence type="ECO:0000259" key="8">
    <source>
        <dbReference type="Pfam" id="PF00924"/>
    </source>
</evidence>
<evidence type="ECO:0000259" key="9">
    <source>
        <dbReference type="Pfam" id="PF21082"/>
    </source>
</evidence>
<dbReference type="EMBL" id="JBHUJB010000035">
    <property type="protein sequence ID" value="MFD2159038.1"/>
    <property type="molecule type" value="Genomic_DNA"/>
</dbReference>
<keyword evidence="5 7" id="KW-1133">Transmembrane helix</keyword>
<evidence type="ECO:0000256" key="2">
    <source>
        <dbReference type="ARBA" id="ARBA00008017"/>
    </source>
</evidence>
<comment type="similarity">
    <text evidence="2">Belongs to the MscS (TC 1.A.23) family.</text>
</comment>
<evidence type="ECO:0000313" key="12">
    <source>
        <dbReference type="Proteomes" id="UP001597389"/>
    </source>
</evidence>
<dbReference type="InterPro" id="IPR010920">
    <property type="entry name" value="LSM_dom_sf"/>
</dbReference>
<dbReference type="InterPro" id="IPR011066">
    <property type="entry name" value="MscS_channel_C_sf"/>
</dbReference>
<dbReference type="SUPFAM" id="SSF82861">
    <property type="entry name" value="Mechanosensitive channel protein MscS (YggB), transmembrane region"/>
    <property type="match status" value="1"/>
</dbReference>
<reference evidence="12" key="1">
    <citation type="journal article" date="2019" name="Int. J. Syst. Evol. Microbiol.">
        <title>The Global Catalogue of Microorganisms (GCM) 10K type strain sequencing project: providing services to taxonomists for standard genome sequencing and annotation.</title>
        <authorList>
            <consortium name="The Broad Institute Genomics Platform"/>
            <consortium name="The Broad Institute Genome Sequencing Center for Infectious Disease"/>
            <person name="Wu L."/>
            <person name="Ma J."/>
        </authorList>
    </citation>
    <scope>NUCLEOTIDE SEQUENCE [LARGE SCALE GENOMIC DNA]</scope>
    <source>
        <strain evidence="12">CCUG 57942</strain>
    </source>
</reference>
<dbReference type="Pfam" id="PF21082">
    <property type="entry name" value="MS_channel_3rd"/>
    <property type="match status" value="1"/>
</dbReference>
<dbReference type="Gene3D" id="1.10.287.1260">
    <property type="match status" value="1"/>
</dbReference>
<feature type="transmembrane region" description="Helical" evidence="7">
    <location>
        <begin position="235"/>
        <end position="256"/>
    </location>
</feature>
<dbReference type="PANTHER" id="PTHR30221">
    <property type="entry name" value="SMALL-CONDUCTANCE MECHANOSENSITIVE CHANNEL"/>
    <property type="match status" value="1"/>
</dbReference>
<dbReference type="InterPro" id="IPR049142">
    <property type="entry name" value="MS_channel_1st"/>
</dbReference>
<feature type="transmembrane region" description="Helical" evidence="7">
    <location>
        <begin position="262"/>
        <end position="282"/>
    </location>
</feature>
<feature type="domain" description="Mechanosensitive ion channel MscS C-terminal" evidence="9">
    <location>
        <begin position="349"/>
        <end position="431"/>
    </location>
</feature>
<protein>
    <submittedName>
        <fullName evidence="11">Mechanosensitive ion channel family protein</fullName>
    </submittedName>
</protein>
<proteinExistence type="inferred from homology"/>
<comment type="caution">
    <text evidence="11">The sequence shown here is derived from an EMBL/GenBank/DDBJ whole genome shotgun (WGS) entry which is preliminary data.</text>
</comment>
<comment type="subcellular location">
    <subcellularLocation>
        <location evidence="1">Cell membrane</location>
        <topology evidence="1">Multi-pass membrane protein</topology>
    </subcellularLocation>
</comment>
<feature type="domain" description="Mechanosensitive ion channel MscS" evidence="8">
    <location>
        <begin position="276"/>
        <end position="342"/>
    </location>
</feature>
<dbReference type="SUPFAM" id="SSF50182">
    <property type="entry name" value="Sm-like ribonucleoproteins"/>
    <property type="match status" value="1"/>
</dbReference>
<evidence type="ECO:0000313" key="11">
    <source>
        <dbReference type="EMBL" id="MFD2159038.1"/>
    </source>
</evidence>
<keyword evidence="4 7" id="KW-0812">Transmembrane</keyword>
<dbReference type="Gene3D" id="3.30.70.100">
    <property type="match status" value="1"/>
</dbReference>
<evidence type="ECO:0000256" key="7">
    <source>
        <dbReference type="SAM" id="Phobius"/>
    </source>
</evidence>
<dbReference type="SUPFAM" id="SSF82689">
    <property type="entry name" value="Mechanosensitive channel protein MscS (YggB), C-terminal domain"/>
    <property type="match status" value="1"/>
</dbReference>
<evidence type="ECO:0000256" key="3">
    <source>
        <dbReference type="ARBA" id="ARBA00022475"/>
    </source>
</evidence>
<evidence type="ECO:0000256" key="4">
    <source>
        <dbReference type="ARBA" id="ARBA00022692"/>
    </source>
</evidence>
<dbReference type="InterPro" id="IPR006685">
    <property type="entry name" value="MscS_channel_2nd"/>
</dbReference>
<dbReference type="Proteomes" id="UP001597389">
    <property type="component" value="Unassembled WGS sequence"/>
</dbReference>
<accession>A0ABW4ZAU8</accession>
<dbReference type="Gene3D" id="2.30.30.60">
    <property type="match status" value="1"/>
</dbReference>
<dbReference type="Pfam" id="PF21088">
    <property type="entry name" value="MS_channel_1st"/>
    <property type="match status" value="1"/>
</dbReference>
<evidence type="ECO:0000256" key="6">
    <source>
        <dbReference type="ARBA" id="ARBA00023136"/>
    </source>
</evidence>
<gene>
    <name evidence="11" type="ORF">ACFSW8_09020</name>
</gene>
<keyword evidence="6 7" id="KW-0472">Membrane</keyword>
<dbReference type="PANTHER" id="PTHR30221:SF1">
    <property type="entry name" value="SMALL-CONDUCTANCE MECHANOSENSITIVE CHANNEL"/>
    <property type="match status" value="1"/>
</dbReference>
<dbReference type="RefSeq" id="WP_377087396.1">
    <property type="nucleotide sequence ID" value="NZ_JBHSJL010000014.1"/>
</dbReference>
<dbReference type="InterPro" id="IPR011014">
    <property type="entry name" value="MscS_channel_TM-2"/>
</dbReference>
<dbReference type="InterPro" id="IPR045275">
    <property type="entry name" value="MscS_archaea/bacteria_type"/>
</dbReference>
<dbReference type="InterPro" id="IPR049278">
    <property type="entry name" value="MS_channel_C"/>
</dbReference>
<name>A0ABW4ZAU8_9BACT</name>
<evidence type="ECO:0000256" key="5">
    <source>
        <dbReference type="ARBA" id="ARBA00022989"/>
    </source>
</evidence>
<sequence>MKVIHQLFILGTLLVPSLGAEESKPVKQAVIVEEVVDPNSLHYVLSADARGVELPSSELRMMLRPLTKEELGVELEEWMALLKKLITDASRVNLEIARMEAEELESAEGLKLREEQLNYRRDELVLVKHINTVIHAYEQKGGNVDLERKYVAAVVETKDATTKSPSEQVTALAADFGVWFDSREGGKEFIKKTTRFVIILFFFAGFGKLIASVTRRIMRRHHRGSRMLREFIEKTIGFVVFVIGFFVALAAVGVHVGSMLTALGAGGVVIGFALQDSIVNFWSGLMIMIYKPFDVDDFVLIDGVKGKVERMSFVSTTLVTIDNKELVIPNRKAWGNTITNYTGRSVRRIDFNFSISHDDDIEKAGELLIELAKGHEKVLGKPEPVFGVNGLTDISVDLFFRPWVKTEDYWPVYWELNKQIKAAFDREGITIPKPQQELTLHQGAT</sequence>
<organism evidence="11 12">
    <name type="scientific">Rubritalea tangerina</name>
    <dbReference type="NCBI Taxonomy" id="430798"/>
    <lineage>
        <taxon>Bacteria</taxon>
        <taxon>Pseudomonadati</taxon>
        <taxon>Verrucomicrobiota</taxon>
        <taxon>Verrucomicrobiia</taxon>
        <taxon>Verrucomicrobiales</taxon>
        <taxon>Rubritaleaceae</taxon>
        <taxon>Rubritalea</taxon>
    </lineage>
</organism>
<keyword evidence="3" id="KW-1003">Cell membrane</keyword>
<feature type="domain" description="Mechanosensitive ion channel transmembrane helices 2/3" evidence="10">
    <location>
        <begin position="238"/>
        <end position="275"/>
    </location>
</feature>
<dbReference type="Pfam" id="PF00924">
    <property type="entry name" value="MS_channel_2nd"/>
    <property type="match status" value="1"/>
</dbReference>
<dbReference type="InterPro" id="IPR023408">
    <property type="entry name" value="MscS_beta-dom_sf"/>
</dbReference>
<evidence type="ECO:0000259" key="10">
    <source>
        <dbReference type="Pfam" id="PF21088"/>
    </source>
</evidence>
<keyword evidence="12" id="KW-1185">Reference proteome</keyword>